<gene>
    <name evidence="1" type="ORF">BS50DRAFT_493709</name>
</gene>
<dbReference type="Proteomes" id="UP000240883">
    <property type="component" value="Unassembled WGS sequence"/>
</dbReference>
<sequence length="115" mass="13523">KVFKQKKVTLSEDYPEKLISMSNLALALSDQGKYVEAEEMVRDTMESRKKVLSEKHLNTPMIIYWLLHFLRLQHQYKDALPLYERACDSYRASLGQNHPTFFNLFMQLCICSTTD</sequence>
<dbReference type="InterPro" id="IPR011990">
    <property type="entry name" value="TPR-like_helical_dom_sf"/>
</dbReference>
<dbReference type="SUPFAM" id="SSF48452">
    <property type="entry name" value="TPR-like"/>
    <property type="match status" value="1"/>
</dbReference>
<dbReference type="Pfam" id="PF13374">
    <property type="entry name" value="TPR_10"/>
    <property type="match status" value="2"/>
</dbReference>
<protein>
    <recommendedName>
        <fullName evidence="3">Kinesin light chain</fullName>
    </recommendedName>
</protein>
<dbReference type="OrthoDB" id="1658288at2759"/>
<dbReference type="PANTHER" id="PTHR46082">
    <property type="entry name" value="ATP/GTP-BINDING PROTEIN-RELATED"/>
    <property type="match status" value="1"/>
</dbReference>
<reference evidence="1 2" key="1">
    <citation type="journal article" date="2018" name="Front. Microbiol.">
        <title>Genome-Wide Analysis of Corynespora cassiicola Leaf Fall Disease Putative Effectors.</title>
        <authorList>
            <person name="Lopez D."/>
            <person name="Ribeiro S."/>
            <person name="Label P."/>
            <person name="Fumanal B."/>
            <person name="Venisse J.S."/>
            <person name="Kohler A."/>
            <person name="de Oliveira R.R."/>
            <person name="Labutti K."/>
            <person name="Lipzen A."/>
            <person name="Lail K."/>
            <person name="Bauer D."/>
            <person name="Ohm R.A."/>
            <person name="Barry K.W."/>
            <person name="Spatafora J."/>
            <person name="Grigoriev I.V."/>
            <person name="Martin F.M."/>
            <person name="Pujade-Renaud V."/>
        </authorList>
    </citation>
    <scope>NUCLEOTIDE SEQUENCE [LARGE SCALE GENOMIC DNA]</scope>
    <source>
        <strain evidence="1 2">Philippines</strain>
    </source>
</reference>
<keyword evidence="2" id="KW-1185">Reference proteome</keyword>
<dbReference type="STRING" id="1448308.A0A2T2NQ99"/>
<proteinExistence type="predicted"/>
<accession>A0A2T2NQ99</accession>
<dbReference type="PANTHER" id="PTHR46082:SF6">
    <property type="entry name" value="AAA+ ATPASE DOMAIN-CONTAINING PROTEIN-RELATED"/>
    <property type="match status" value="1"/>
</dbReference>
<organism evidence="1 2">
    <name type="scientific">Corynespora cassiicola Philippines</name>
    <dbReference type="NCBI Taxonomy" id="1448308"/>
    <lineage>
        <taxon>Eukaryota</taxon>
        <taxon>Fungi</taxon>
        <taxon>Dikarya</taxon>
        <taxon>Ascomycota</taxon>
        <taxon>Pezizomycotina</taxon>
        <taxon>Dothideomycetes</taxon>
        <taxon>Pleosporomycetidae</taxon>
        <taxon>Pleosporales</taxon>
        <taxon>Corynesporascaceae</taxon>
        <taxon>Corynespora</taxon>
    </lineage>
</organism>
<feature type="non-terminal residue" evidence="1">
    <location>
        <position position="1"/>
    </location>
</feature>
<dbReference type="Gene3D" id="1.25.40.10">
    <property type="entry name" value="Tetratricopeptide repeat domain"/>
    <property type="match status" value="1"/>
</dbReference>
<dbReference type="EMBL" id="KZ678135">
    <property type="protein sequence ID" value="PSN67549.1"/>
    <property type="molecule type" value="Genomic_DNA"/>
</dbReference>
<evidence type="ECO:0008006" key="3">
    <source>
        <dbReference type="Google" id="ProtNLM"/>
    </source>
</evidence>
<evidence type="ECO:0000313" key="1">
    <source>
        <dbReference type="EMBL" id="PSN67549.1"/>
    </source>
</evidence>
<dbReference type="InterPro" id="IPR053137">
    <property type="entry name" value="NLR-like"/>
</dbReference>
<name>A0A2T2NQ99_CORCC</name>
<dbReference type="AlphaFoldDB" id="A0A2T2NQ99"/>
<evidence type="ECO:0000313" key="2">
    <source>
        <dbReference type="Proteomes" id="UP000240883"/>
    </source>
</evidence>